<name>A0A401QUA7_STRNR</name>
<dbReference type="EMBL" id="BHXC01000006">
    <property type="protein sequence ID" value="GCB88872.1"/>
    <property type="molecule type" value="Genomic_DNA"/>
</dbReference>
<dbReference type="Proteomes" id="UP000288351">
    <property type="component" value="Unassembled WGS sequence"/>
</dbReference>
<evidence type="ECO:0000313" key="1">
    <source>
        <dbReference type="EMBL" id="GCB88872.1"/>
    </source>
</evidence>
<organism evidence="1 2">
    <name type="scientific">Streptomyces noursei</name>
    <name type="common">Streptomyces albulus</name>
    <dbReference type="NCBI Taxonomy" id="1971"/>
    <lineage>
        <taxon>Bacteria</taxon>
        <taxon>Bacillati</taxon>
        <taxon>Actinomycetota</taxon>
        <taxon>Actinomycetes</taxon>
        <taxon>Kitasatosporales</taxon>
        <taxon>Streptomycetaceae</taxon>
        <taxon>Streptomyces</taxon>
    </lineage>
</organism>
<proteinExistence type="predicted"/>
<protein>
    <submittedName>
        <fullName evidence="1">Uncharacterized protein</fullName>
    </submittedName>
</protein>
<dbReference type="RefSeq" id="WP_124428087.1">
    <property type="nucleotide sequence ID" value="NZ_BHXC01000006.1"/>
</dbReference>
<gene>
    <name evidence="1" type="ORF">SALB_01545</name>
</gene>
<reference evidence="1 2" key="1">
    <citation type="journal article" date="2019" name="Microbiol. Resour. Announc.">
        <title>Draft Genome Sequence of the Most Traditional epsilon-Poly-l-Lysine Producer, Streptomyces albulus NBRC14147.</title>
        <authorList>
            <person name="Yamanaka K."/>
            <person name="Hamano Y."/>
        </authorList>
    </citation>
    <scope>NUCLEOTIDE SEQUENCE [LARGE SCALE GENOMIC DNA]</scope>
    <source>
        <strain evidence="1 2">NBRC 14147</strain>
    </source>
</reference>
<sequence length="144" mass="15798">MYDYTNVSDEIRAHRDNLADKVRQELMLAGIPAFRRESPEGRGGAHIEVDLGDDAAGGVFVNWETHPDLSQAACESVRNGQLQAPAIRHSGTVALHMRDAIIGILVSAGLQAEVEADDMRPLTVRVWGDGTGERLPRTTWGRRI</sequence>
<evidence type="ECO:0000313" key="2">
    <source>
        <dbReference type="Proteomes" id="UP000288351"/>
    </source>
</evidence>
<dbReference type="AlphaFoldDB" id="A0A401QUA7"/>
<accession>A0A401QUA7</accession>
<comment type="caution">
    <text evidence="1">The sequence shown here is derived from an EMBL/GenBank/DDBJ whole genome shotgun (WGS) entry which is preliminary data.</text>
</comment>